<gene>
    <name evidence="2" type="ORF">GV64_19095</name>
</gene>
<sequence length="60" mass="6960">MGSLWKLVQKKLKLFRVIFLDAVVDFLVGMDLNDVRLLHLFWCCLNLLKGILILMVGRAE</sequence>
<evidence type="ECO:0000256" key="1">
    <source>
        <dbReference type="SAM" id="Phobius"/>
    </source>
</evidence>
<dbReference type="Proteomes" id="UP000027997">
    <property type="component" value="Unassembled WGS sequence"/>
</dbReference>
<dbReference type="AlphaFoldDB" id="A0A081KEH8"/>
<keyword evidence="3" id="KW-1185">Reference proteome</keyword>
<evidence type="ECO:0000313" key="3">
    <source>
        <dbReference type="Proteomes" id="UP000027997"/>
    </source>
</evidence>
<comment type="caution">
    <text evidence="2">The sequence shown here is derived from an EMBL/GenBank/DDBJ whole genome shotgun (WGS) entry which is preliminary data.</text>
</comment>
<keyword evidence="1" id="KW-0472">Membrane</keyword>
<keyword evidence="1" id="KW-0812">Transmembrane</keyword>
<organism evidence="2 3">
    <name type="scientific">Endozoicomonas elysicola</name>
    <dbReference type="NCBI Taxonomy" id="305900"/>
    <lineage>
        <taxon>Bacteria</taxon>
        <taxon>Pseudomonadati</taxon>
        <taxon>Pseudomonadota</taxon>
        <taxon>Gammaproteobacteria</taxon>
        <taxon>Oceanospirillales</taxon>
        <taxon>Endozoicomonadaceae</taxon>
        <taxon>Endozoicomonas</taxon>
    </lineage>
</organism>
<accession>A0A081KEH8</accession>
<name>A0A081KEH8_9GAMM</name>
<dbReference type="EMBL" id="JOJP01000001">
    <property type="protein sequence ID" value="KEI72554.1"/>
    <property type="molecule type" value="Genomic_DNA"/>
</dbReference>
<protein>
    <submittedName>
        <fullName evidence="2">Uncharacterized protein</fullName>
    </submittedName>
</protein>
<feature type="transmembrane region" description="Helical" evidence="1">
    <location>
        <begin position="36"/>
        <end position="57"/>
    </location>
</feature>
<keyword evidence="1" id="KW-1133">Transmembrane helix</keyword>
<reference evidence="2 3" key="1">
    <citation type="submission" date="2014-06" db="EMBL/GenBank/DDBJ databases">
        <title>Whole Genome Sequences of Three Symbiotic Endozoicomonas Bacteria.</title>
        <authorList>
            <person name="Neave M.J."/>
            <person name="Apprill A."/>
            <person name="Voolstra C.R."/>
        </authorList>
    </citation>
    <scope>NUCLEOTIDE SEQUENCE [LARGE SCALE GENOMIC DNA]</scope>
    <source>
        <strain evidence="2 3">DSM 22380</strain>
    </source>
</reference>
<proteinExistence type="predicted"/>
<evidence type="ECO:0000313" key="2">
    <source>
        <dbReference type="EMBL" id="KEI72554.1"/>
    </source>
</evidence>